<dbReference type="GO" id="GO:0022857">
    <property type="term" value="F:transmembrane transporter activity"/>
    <property type="evidence" value="ECO:0007669"/>
    <property type="project" value="InterPro"/>
</dbReference>
<protein>
    <submittedName>
        <fullName evidence="7">Uracil-xanthine permease</fullName>
    </submittedName>
</protein>
<feature type="transmembrane region" description="Helical" evidence="6">
    <location>
        <begin position="411"/>
        <end position="429"/>
    </location>
</feature>
<reference evidence="7" key="1">
    <citation type="submission" date="2021-03" db="EMBL/GenBank/DDBJ databases">
        <title>Genomic Encyclopedia of Type Strains, Phase IV (KMG-IV): sequencing the most valuable type-strain genomes for metagenomic binning, comparative biology and taxonomic classification.</title>
        <authorList>
            <person name="Goeker M."/>
        </authorList>
    </citation>
    <scope>NUCLEOTIDE SEQUENCE</scope>
    <source>
        <strain evidence="7">DSM 26232</strain>
    </source>
</reference>
<dbReference type="EMBL" id="JAGGLC010000002">
    <property type="protein sequence ID" value="MBP1986602.1"/>
    <property type="molecule type" value="Genomic_DNA"/>
</dbReference>
<evidence type="ECO:0000256" key="5">
    <source>
        <dbReference type="SAM" id="MobiDB-lite"/>
    </source>
</evidence>
<feature type="transmembrane region" description="Helical" evidence="6">
    <location>
        <begin position="102"/>
        <end position="122"/>
    </location>
</feature>
<gene>
    <name evidence="7" type="ORF">J2753_001096</name>
</gene>
<feature type="transmembrane region" description="Helical" evidence="6">
    <location>
        <begin position="352"/>
        <end position="375"/>
    </location>
</feature>
<evidence type="ECO:0000256" key="3">
    <source>
        <dbReference type="ARBA" id="ARBA00022989"/>
    </source>
</evidence>
<sequence length="524" mass="54905">MSEESNPEAPPEGMAGQPGTESVEQSSDVEYGIDERPSAGESALLGLQHYLTMVGANIAVPIALATAMGMPKEYQPLYVGTFFVVSGVGTLLQTTFGNRYPIVQGATFSMLAPAIAIIGFVGEGNWEQAILALQGAIIVGGIVEILMGYFGVMGWLKRYLSPVVIAPTIALIGLSLFSAPQVTMASQAWWLLGLTVLLIVAFSQYLDDAHRVFRLYPVLLGIVAAWLVATVFSVFGVIPADSPAFIDLTVVAEASLIQVPTPLQWGMPTFQTSFIIGMFAGVVASMIESFGDYHAVARLAGERAPSARRIDHGIGMEGVATVFAGIMGTGNGSTSYSENIGAIGLTGVASRFVIQVGAVLMLVVGFFGPFGALIMTIPDPIVGGLYIAMFGQIAAVGLSNLKHVDLDSSRNAFIIGIALFLGLAIPAYMGNVGSAAAFQQGVANTPVVGWVLTAPVVPDATLKIVADTVYVVGGTGMAVGGLVAFVLDNTVDGTRAERGLDEWEELTEESGAFRSAYERFLKGD</sequence>
<comment type="caution">
    <text evidence="7">The sequence shown here is derived from an EMBL/GenBank/DDBJ whole genome shotgun (WGS) entry which is preliminary data.</text>
</comment>
<dbReference type="GO" id="GO:0016020">
    <property type="term" value="C:membrane"/>
    <property type="evidence" value="ECO:0007669"/>
    <property type="project" value="UniProtKB-SubCell"/>
</dbReference>
<evidence type="ECO:0000256" key="2">
    <source>
        <dbReference type="ARBA" id="ARBA00022692"/>
    </source>
</evidence>
<feature type="region of interest" description="Disordered" evidence="5">
    <location>
        <begin position="1"/>
        <end position="28"/>
    </location>
</feature>
<name>A0A8T4GWU8_9EURY</name>
<feature type="transmembrane region" description="Helical" evidence="6">
    <location>
        <begin position="77"/>
        <end position="96"/>
    </location>
</feature>
<feature type="transmembrane region" description="Helical" evidence="6">
    <location>
        <begin position="468"/>
        <end position="487"/>
    </location>
</feature>
<evidence type="ECO:0000256" key="6">
    <source>
        <dbReference type="SAM" id="Phobius"/>
    </source>
</evidence>
<feature type="compositionally biased region" description="Polar residues" evidence="5">
    <location>
        <begin position="19"/>
        <end position="28"/>
    </location>
</feature>
<accession>A0A8T4GWU8</accession>
<evidence type="ECO:0000313" key="8">
    <source>
        <dbReference type="Proteomes" id="UP000823736"/>
    </source>
</evidence>
<dbReference type="Pfam" id="PF00860">
    <property type="entry name" value="Xan_ur_permease"/>
    <property type="match status" value="1"/>
</dbReference>
<dbReference type="NCBIfam" id="NF037981">
    <property type="entry name" value="NCS2_1"/>
    <property type="match status" value="1"/>
</dbReference>
<feature type="transmembrane region" description="Helical" evidence="6">
    <location>
        <begin position="159"/>
        <end position="177"/>
    </location>
</feature>
<dbReference type="PANTHER" id="PTHR11119">
    <property type="entry name" value="XANTHINE-URACIL / VITAMIN C PERMEASE FAMILY MEMBER"/>
    <property type="match status" value="1"/>
</dbReference>
<evidence type="ECO:0000256" key="1">
    <source>
        <dbReference type="ARBA" id="ARBA00004141"/>
    </source>
</evidence>
<comment type="subcellular location">
    <subcellularLocation>
        <location evidence="1">Membrane</location>
        <topology evidence="1">Multi-pass membrane protein</topology>
    </subcellularLocation>
</comment>
<evidence type="ECO:0000256" key="4">
    <source>
        <dbReference type="ARBA" id="ARBA00023136"/>
    </source>
</evidence>
<keyword evidence="2 6" id="KW-0812">Transmembrane</keyword>
<dbReference type="AlphaFoldDB" id="A0A8T4GWU8"/>
<proteinExistence type="predicted"/>
<dbReference type="InterPro" id="IPR006043">
    <property type="entry name" value="NCS2"/>
</dbReference>
<keyword evidence="3 6" id="KW-1133">Transmembrane helix</keyword>
<feature type="transmembrane region" description="Helical" evidence="6">
    <location>
        <begin position="218"/>
        <end position="238"/>
    </location>
</feature>
<dbReference type="OrthoDB" id="76842at2157"/>
<feature type="transmembrane region" description="Helical" evidence="6">
    <location>
        <begin position="129"/>
        <end position="153"/>
    </location>
</feature>
<organism evidence="7 8">
    <name type="scientific">Halolamina salifodinae</name>
    <dbReference type="NCBI Taxonomy" id="1202767"/>
    <lineage>
        <taxon>Archaea</taxon>
        <taxon>Methanobacteriati</taxon>
        <taxon>Methanobacteriota</taxon>
        <taxon>Stenosarchaea group</taxon>
        <taxon>Halobacteria</taxon>
        <taxon>Halobacteriales</taxon>
        <taxon>Haloferacaceae</taxon>
    </lineage>
</organism>
<keyword evidence="8" id="KW-1185">Reference proteome</keyword>
<evidence type="ECO:0000313" key="7">
    <source>
        <dbReference type="EMBL" id="MBP1986602.1"/>
    </source>
</evidence>
<feature type="transmembrane region" description="Helical" evidence="6">
    <location>
        <begin position="381"/>
        <end position="399"/>
    </location>
</feature>
<keyword evidence="4 6" id="KW-0472">Membrane</keyword>
<dbReference type="Proteomes" id="UP000823736">
    <property type="component" value="Unassembled WGS sequence"/>
</dbReference>
<feature type="transmembrane region" description="Helical" evidence="6">
    <location>
        <begin position="189"/>
        <end position="206"/>
    </location>
</feature>